<name>A0AA86N142_9BACT</name>
<keyword evidence="4" id="KW-1185">Reference proteome</keyword>
<proteinExistence type="predicted"/>
<organism evidence="3 4">
    <name type="scientific">Nitrospira tepida</name>
    <dbReference type="NCBI Taxonomy" id="2973512"/>
    <lineage>
        <taxon>Bacteria</taxon>
        <taxon>Pseudomonadati</taxon>
        <taxon>Nitrospirota</taxon>
        <taxon>Nitrospiria</taxon>
        <taxon>Nitrospirales</taxon>
        <taxon>Nitrospiraceae</taxon>
        <taxon>Nitrospira</taxon>
    </lineage>
</organism>
<dbReference type="Gene3D" id="3.40.50.300">
    <property type="entry name" value="P-loop containing nucleotide triphosphate hydrolases"/>
    <property type="match status" value="1"/>
</dbReference>
<dbReference type="InterPro" id="IPR049052">
    <property type="entry name" value="nSTAND1"/>
</dbReference>
<evidence type="ECO:0000313" key="4">
    <source>
        <dbReference type="Proteomes" id="UP001179121"/>
    </source>
</evidence>
<keyword evidence="1" id="KW-0175">Coiled coil</keyword>
<dbReference type="SUPFAM" id="SSF52540">
    <property type="entry name" value="P-loop containing nucleoside triphosphate hydrolases"/>
    <property type="match status" value="1"/>
</dbReference>
<feature type="coiled-coil region" evidence="1">
    <location>
        <begin position="501"/>
        <end position="535"/>
    </location>
</feature>
<feature type="domain" description="Novel STAND NTPase 1" evidence="2">
    <location>
        <begin position="86"/>
        <end position="481"/>
    </location>
</feature>
<dbReference type="Proteomes" id="UP001179121">
    <property type="component" value="Chromosome"/>
</dbReference>
<evidence type="ECO:0000256" key="1">
    <source>
        <dbReference type="SAM" id="Coils"/>
    </source>
</evidence>
<reference evidence="3" key="1">
    <citation type="submission" date="2022-10" db="EMBL/GenBank/DDBJ databases">
        <authorList>
            <person name="Koch H."/>
        </authorList>
    </citation>
    <scope>NUCLEOTIDE SEQUENCE</scope>
    <source>
        <strain evidence="3">DNF</strain>
    </source>
</reference>
<accession>A0AA86N142</accession>
<evidence type="ECO:0000259" key="2">
    <source>
        <dbReference type="Pfam" id="PF20703"/>
    </source>
</evidence>
<gene>
    <name evidence="3" type="ORF">DNFV4_03290</name>
</gene>
<dbReference type="AlphaFoldDB" id="A0AA86N142"/>
<protein>
    <recommendedName>
        <fullName evidence="2">Novel STAND NTPase 1 domain-containing protein</fullName>
    </recommendedName>
</protein>
<evidence type="ECO:0000313" key="3">
    <source>
        <dbReference type="EMBL" id="CAI4032860.1"/>
    </source>
</evidence>
<dbReference type="EMBL" id="OX365700">
    <property type="protein sequence ID" value="CAI4032860.1"/>
    <property type="molecule type" value="Genomic_DNA"/>
</dbReference>
<dbReference type="KEGG" id="nti:DNFV4_03290"/>
<dbReference type="InterPro" id="IPR027417">
    <property type="entry name" value="P-loop_NTPase"/>
</dbReference>
<dbReference type="Pfam" id="PF20703">
    <property type="entry name" value="nSTAND1"/>
    <property type="match status" value="1"/>
</dbReference>
<sequence length="540" mass="60565">MGPWQQRESNFALDRQGRKADFPVMPVLLPGSDPVLGFLGQNTWVDLRQGTDDPLLLSLLAGAIRGEAPGPDLAERIRVTRATLCPYRGLLYFREEDAPFFFGRNAAIRDLYEAIRQHRFIAVVGASGSGKSSVVRAGLVPQLRQEKDTTWEVATLFPGDEPLKALARAVSPLLEPETMDETDRLLKINKLADAFAKKAVSLHDVGLRILEKQSGTNRLLLVIDQAEELYTVAKDDHQRRRFIDEILDASERGSWTAILTIRGDFVGKALSYRPLSDRLQGAQVNVGPMTRAELEQAITSPARRVELSFAAGFVTRILDDVGDEPGHLPLLEFVLKRLWEDRQGPELSHQAYEAMGGLQGAVAKKAEAVFAKLTPPEQEAVKRVFLHVVRAGETGDDTRRRAALSEIGSAAMDVVKKLADERLLVTNRAVAGEETVEVSHEALIRQWHRLQGWLNEDREFLLWRERLRGRVNEWQQNTQDDGALLRGALLVEAQRWLSQKADILTDEEKEYIRQSAEARERAARAERQRAEHELAQAAPR</sequence>